<dbReference type="EMBL" id="PDBW01000001">
    <property type="protein sequence ID" value="PFH03397.1"/>
    <property type="molecule type" value="Genomic_DNA"/>
</dbReference>
<proteinExistence type="predicted"/>
<evidence type="ECO:0000313" key="2">
    <source>
        <dbReference type="Proteomes" id="UP000223596"/>
    </source>
</evidence>
<comment type="caution">
    <text evidence="1">The sequence shown here is derived from an EMBL/GenBank/DDBJ whole genome shotgun (WGS) entry which is preliminary data.</text>
</comment>
<dbReference type="InterPro" id="IPR025914">
    <property type="entry name" value="SpoVAE"/>
</dbReference>
<organism evidence="1 2">
    <name type="scientific">Acetivibrio thermocellus AD2</name>
    <dbReference type="NCBI Taxonomy" id="1138384"/>
    <lineage>
        <taxon>Bacteria</taxon>
        <taxon>Bacillati</taxon>
        <taxon>Bacillota</taxon>
        <taxon>Clostridia</taxon>
        <taxon>Eubacteriales</taxon>
        <taxon>Oscillospiraceae</taxon>
        <taxon>Acetivibrio</taxon>
    </lineage>
</organism>
<dbReference type="Pfam" id="PF14097">
    <property type="entry name" value="SpoVAE"/>
    <property type="match status" value="1"/>
</dbReference>
<reference evidence="1 2" key="1">
    <citation type="submission" date="2017-09" db="EMBL/GenBank/DDBJ databases">
        <title>Evaluation of Pacific Biosciences Sequencing Technology to Finishing C. thermocellum Genome Sequences.</title>
        <authorList>
            <person name="Brown S."/>
        </authorList>
    </citation>
    <scope>NUCLEOTIDE SEQUENCE [LARGE SCALE GENOMIC DNA]</scope>
    <source>
        <strain evidence="1 2">AD2</strain>
    </source>
</reference>
<evidence type="ECO:0000313" key="1">
    <source>
        <dbReference type="EMBL" id="PFH03397.1"/>
    </source>
</evidence>
<sequence length="192" mass="20301">MWVWIMNKRKVIIVTDGDMAAKAAVEIAALNIGGECISYSAGNPTVLTGQQIVELVKAAEKDPVVVMVDDKGYKGKGAGEAAMEVLLNNDDIEVLGVVAVSSDGKDCNGIKLTCSVTREGKVIEGSVNKKGIATRNGKICGDTLSILRGRKDLVIVGIGDPGKMDFYDSIEKGAPITTKALQEVLKRSAARH</sequence>
<name>A0AB36THP8_ACETH</name>
<dbReference type="Proteomes" id="UP000223596">
    <property type="component" value="Unassembled WGS sequence"/>
</dbReference>
<gene>
    <name evidence="1" type="ORF">M972_112205</name>
</gene>
<accession>A0AB36THP8</accession>
<protein>
    <submittedName>
        <fullName evidence="1">Stage V sporulation protein AE</fullName>
    </submittedName>
</protein>
<dbReference type="AlphaFoldDB" id="A0AB36THP8"/>